<accession>A0A3N4I1U4</accession>
<dbReference type="Gene3D" id="2.30.60.10">
    <property type="entry name" value="Cyanovirin-N"/>
    <property type="match status" value="1"/>
</dbReference>
<feature type="chain" id="PRO_5018222576" description="Cyanovirin-N domain-containing protein" evidence="1">
    <location>
        <begin position="24"/>
        <end position="139"/>
    </location>
</feature>
<evidence type="ECO:0000256" key="1">
    <source>
        <dbReference type="SAM" id="SignalP"/>
    </source>
</evidence>
<feature type="signal peptide" evidence="1">
    <location>
        <begin position="1"/>
        <end position="23"/>
    </location>
</feature>
<organism evidence="2 3">
    <name type="scientific">Ascobolus immersus RN42</name>
    <dbReference type="NCBI Taxonomy" id="1160509"/>
    <lineage>
        <taxon>Eukaryota</taxon>
        <taxon>Fungi</taxon>
        <taxon>Dikarya</taxon>
        <taxon>Ascomycota</taxon>
        <taxon>Pezizomycotina</taxon>
        <taxon>Pezizomycetes</taxon>
        <taxon>Pezizales</taxon>
        <taxon>Ascobolaceae</taxon>
        <taxon>Ascobolus</taxon>
    </lineage>
</organism>
<evidence type="ECO:0008006" key="4">
    <source>
        <dbReference type="Google" id="ProtNLM"/>
    </source>
</evidence>
<dbReference type="EMBL" id="ML119693">
    <property type="protein sequence ID" value="RPA79949.1"/>
    <property type="molecule type" value="Genomic_DNA"/>
</dbReference>
<dbReference type="AlphaFoldDB" id="A0A3N4I1U4"/>
<sequence>MKLSISVAAIATTAVLLADSVSATIVDTCRMASGQKGEHIIFECLTYNRDWRWTKLWVSDCIGYDTTNERLVPKRSGFFYQRCKGVTYSDFWVKAHCQEKNGEWKYKEHHMGWMWNTNGYVFCFGHQLGYTGNVQSQPI</sequence>
<reference evidence="2 3" key="1">
    <citation type="journal article" date="2018" name="Nat. Ecol. Evol.">
        <title>Pezizomycetes genomes reveal the molecular basis of ectomycorrhizal truffle lifestyle.</title>
        <authorList>
            <person name="Murat C."/>
            <person name="Payen T."/>
            <person name="Noel B."/>
            <person name="Kuo A."/>
            <person name="Morin E."/>
            <person name="Chen J."/>
            <person name="Kohler A."/>
            <person name="Krizsan K."/>
            <person name="Balestrini R."/>
            <person name="Da Silva C."/>
            <person name="Montanini B."/>
            <person name="Hainaut M."/>
            <person name="Levati E."/>
            <person name="Barry K.W."/>
            <person name="Belfiori B."/>
            <person name="Cichocki N."/>
            <person name="Clum A."/>
            <person name="Dockter R.B."/>
            <person name="Fauchery L."/>
            <person name="Guy J."/>
            <person name="Iotti M."/>
            <person name="Le Tacon F."/>
            <person name="Lindquist E.A."/>
            <person name="Lipzen A."/>
            <person name="Malagnac F."/>
            <person name="Mello A."/>
            <person name="Molinier V."/>
            <person name="Miyauchi S."/>
            <person name="Poulain J."/>
            <person name="Riccioni C."/>
            <person name="Rubini A."/>
            <person name="Sitrit Y."/>
            <person name="Splivallo R."/>
            <person name="Traeger S."/>
            <person name="Wang M."/>
            <person name="Zifcakova L."/>
            <person name="Wipf D."/>
            <person name="Zambonelli A."/>
            <person name="Paolocci F."/>
            <person name="Nowrousian M."/>
            <person name="Ottonello S."/>
            <person name="Baldrian P."/>
            <person name="Spatafora J.W."/>
            <person name="Henrissat B."/>
            <person name="Nagy L.G."/>
            <person name="Aury J.M."/>
            <person name="Wincker P."/>
            <person name="Grigoriev I.V."/>
            <person name="Bonfante P."/>
            <person name="Martin F.M."/>
        </authorList>
    </citation>
    <scope>NUCLEOTIDE SEQUENCE [LARGE SCALE GENOMIC DNA]</scope>
    <source>
        <strain evidence="2 3">RN42</strain>
    </source>
</reference>
<dbReference type="InterPro" id="IPR036673">
    <property type="entry name" value="Cyanovirin-N_sf"/>
</dbReference>
<proteinExistence type="predicted"/>
<evidence type="ECO:0000313" key="2">
    <source>
        <dbReference type="EMBL" id="RPA79949.1"/>
    </source>
</evidence>
<dbReference type="Proteomes" id="UP000275078">
    <property type="component" value="Unassembled WGS sequence"/>
</dbReference>
<dbReference type="SUPFAM" id="SSF51322">
    <property type="entry name" value="Cyanovirin-N"/>
    <property type="match status" value="1"/>
</dbReference>
<protein>
    <recommendedName>
        <fullName evidence="4">Cyanovirin-N domain-containing protein</fullName>
    </recommendedName>
</protein>
<evidence type="ECO:0000313" key="3">
    <source>
        <dbReference type="Proteomes" id="UP000275078"/>
    </source>
</evidence>
<gene>
    <name evidence="2" type="ORF">BJ508DRAFT_307864</name>
</gene>
<name>A0A3N4I1U4_ASCIM</name>
<keyword evidence="3" id="KW-1185">Reference proteome</keyword>
<keyword evidence="1" id="KW-0732">Signal</keyword>